<feature type="transmembrane region" description="Helical" evidence="1">
    <location>
        <begin position="17"/>
        <end position="35"/>
    </location>
</feature>
<keyword evidence="1" id="KW-1133">Transmembrane helix</keyword>
<dbReference type="Proteomes" id="UP001183420">
    <property type="component" value="Unassembled WGS sequence"/>
</dbReference>
<feature type="transmembrane region" description="Helical" evidence="1">
    <location>
        <begin position="128"/>
        <end position="151"/>
    </location>
</feature>
<feature type="transmembrane region" description="Helical" evidence="1">
    <location>
        <begin position="78"/>
        <end position="108"/>
    </location>
</feature>
<dbReference type="EMBL" id="JAVREM010000001">
    <property type="protein sequence ID" value="MDT0317053.1"/>
    <property type="molecule type" value="Genomic_DNA"/>
</dbReference>
<feature type="transmembrane region" description="Helical" evidence="1">
    <location>
        <begin position="47"/>
        <end position="66"/>
    </location>
</feature>
<evidence type="ECO:0000313" key="3">
    <source>
        <dbReference type="Proteomes" id="UP001183420"/>
    </source>
</evidence>
<gene>
    <name evidence="2" type="ORF">RNC47_01730</name>
</gene>
<comment type="caution">
    <text evidence="2">The sequence shown here is derived from an EMBL/GenBank/DDBJ whole genome shotgun (WGS) entry which is preliminary data.</text>
</comment>
<organism evidence="2 3">
    <name type="scientific">Streptomyces millisiae</name>
    <dbReference type="NCBI Taxonomy" id="3075542"/>
    <lineage>
        <taxon>Bacteria</taxon>
        <taxon>Bacillati</taxon>
        <taxon>Actinomycetota</taxon>
        <taxon>Actinomycetes</taxon>
        <taxon>Kitasatosporales</taxon>
        <taxon>Streptomycetaceae</taxon>
        <taxon>Streptomyces</taxon>
    </lineage>
</organism>
<proteinExistence type="predicted"/>
<accession>A0ABU2LIU5</accession>
<protein>
    <recommendedName>
        <fullName evidence="4">Integral membrane protein</fullName>
    </recommendedName>
</protein>
<keyword evidence="3" id="KW-1185">Reference proteome</keyword>
<sequence length="202" mass="21055">MSGTAAVLIIEGMHKSFAFLAAPLLITAYGLIRVLDGLDGERGPGPAWTTGHLAFLLALLLFVPVLREMRRLTGGRALATATLGIALVGVTCSLAQVSIDLVIGLLAADHDDMRRMFTDVHNLPGMDIAVYEAGPVLFFLGLLVLACHLAAARAVPVWRAAAVSLAVLVAPIDLDLLPAVGLLLLVGLAPFPRGARPAAARS</sequence>
<dbReference type="RefSeq" id="WP_311594778.1">
    <property type="nucleotide sequence ID" value="NZ_JAVREM010000001.1"/>
</dbReference>
<name>A0ABU2LIU5_9ACTN</name>
<evidence type="ECO:0008006" key="4">
    <source>
        <dbReference type="Google" id="ProtNLM"/>
    </source>
</evidence>
<feature type="transmembrane region" description="Helical" evidence="1">
    <location>
        <begin position="163"/>
        <end position="188"/>
    </location>
</feature>
<evidence type="ECO:0000256" key="1">
    <source>
        <dbReference type="SAM" id="Phobius"/>
    </source>
</evidence>
<reference evidence="3" key="1">
    <citation type="submission" date="2023-07" db="EMBL/GenBank/DDBJ databases">
        <title>30 novel species of actinomycetes from the DSMZ collection.</title>
        <authorList>
            <person name="Nouioui I."/>
        </authorList>
    </citation>
    <scope>NUCLEOTIDE SEQUENCE [LARGE SCALE GENOMIC DNA]</scope>
    <source>
        <strain evidence="3">DSM 44918</strain>
    </source>
</reference>
<evidence type="ECO:0000313" key="2">
    <source>
        <dbReference type="EMBL" id="MDT0317053.1"/>
    </source>
</evidence>
<keyword evidence="1" id="KW-0472">Membrane</keyword>
<keyword evidence="1" id="KW-0812">Transmembrane</keyword>